<organism evidence="2 3">
    <name type="scientific">Ornithinimicrobium faecis</name>
    <dbReference type="NCBI Taxonomy" id="2934158"/>
    <lineage>
        <taxon>Bacteria</taxon>
        <taxon>Bacillati</taxon>
        <taxon>Actinomycetota</taxon>
        <taxon>Actinomycetes</taxon>
        <taxon>Micrococcales</taxon>
        <taxon>Ornithinimicrobiaceae</taxon>
        <taxon>Ornithinimicrobium</taxon>
    </lineage>
</organism>
<dbReference type="PANTHER" id="PTHR11070">
    <property type="entry name" value="UVRD / RECB / PCRA DNA HELICASE FAMILY MEMBER"/>
    <property type="match status" value="1"/>
</dbReference>
<evidence type="ECO:0000256" key="1">
    <source>
        <dbReference type="SAM" id="MobiDB-lite"/>
    </source>
</evidence>
<dbReference type="RefSeq" id="WP_252594175.1">
    <property type="nucleotide sequence ID" value="NZ_CP099489.1"/>
</dbReference>
<accession>A0ABY4YXF2</accession>
<gene>
    <name evidence="2" type="ORF">NF556_03775</name>
</gene>
<evidence type="ECO:0000313" key="3">
    <source>
        <dbReference type="Proteomes" id="UP001056455"/>
    </source>
</evidence>
<dbReference type="EMBL" id="CP099489">
    <property type="protein sequence ID" value="USQ80787.1"/>
    <property type="molecule type" value="Genomic_DNA"/>
</dbReference>
<keyword evidence="3" id="KW-1185">Reference proteome</keyword>
<evidence type="ECO:0000313" key="2">
    <source>
        <dbReference type="EMBL" id="USQ80787.1"/>
    </source>
</evidence>
<dbReference type="InterPro" id="IPR027417">
    <property type="entry name" value="P-loop_NTPase"/>
</dbReference>
<dbReference type="Gene3D" id="3.40.50.300">
    <property type="entry name" value="P-loop containing nucleotide triphosphate hydrolases"/>
    <property type="match status" value="3"/>
</dbReference>
<reference evidence="2" key="1">
    <citation type="submission" date="2022-06" db="EMBL/GenBank/DDBJ databases">
        <title>Ornithinimicrobium HY1793.</title>
        <authorList>
            <person name="Huang Y."/>
        </authorList>
    </citation>
    <scope>NUCLEOTIDE SEQUENCE</scope>
    <source>
        <strain evidence="2">HY1793</strain>
    </source>
</reference>
<feature type="region of interest" description="Disordered" evidence="1">
    <location>
        <begin position="1"/>
        <end position="24"/>
    </location>
</feature>
<proteinExistence type="predicted"/>
<dbReference type="InterPro" id="IPR000212">
    <property type="entry name" value="DNA_helicase_UvrD/REP"/>
</dbReference>
<dbReference type="SUPFAM" id="SSF52540">
    <property type="entry name" value="P-loop containing nucleoside triphosphate hydrolases"/>
    <property type="match status" value="1"/>
</dbReference>
<sequence>MSEHAHPPDPSAEISAPPQHTADPELAREQTYLTTARAEMARMREHTLGLQAQAGDKIAGEYLAYTLWRRAQSLLDDPTSTLFFGRIDKPTDTSDAEPPVVEAPVVEQHYIGRRHISDADGEPVVVDWRADVSTPFYRASPREPMGVTLRRRFGVDRGQLTAYEDEHLTAPQASDVSGQRQSRILAREIERPRSGPMRDIVATIQPEQDEIVRADVGTTICVQGAPGTGKTAVGLHRAAWLLYSFRDRLSRTGVLVIGPNRAFLEHVGAVLPTLGEIEVGHTTVEELTGQPRGTEPAGIATLKGDARLAQVLHRAVWSRVQRASEPLIVPRGSRRWRVANYDVQEILDELTTRGVRYDAAREMLARRLAHAVLVRMERAGDTPDDQVQDAVARSKPVKDYAKSLWPALDPAAVLFGLWSDPEALADAADGVLTADEQRMLLWDKAPRSKGAARWTPADTVLLDEIGDALERTSSLGHIILDEAQDLSPMQLRAVGRRASTGSLTMLGDLAQGTTPWATRSWDESLTHLGKTGAHLEELTRGFRVPAAVIEYAARLLPQIAPGLALPESVRSNRGRLELAPAGGRLTPTTISATRAALDGAPGTVGVIVADDAIKGMARALQAADLEHTVLGTPTTEPGPDADSTQDPTEFHEPRVQLVPATLAKGLEFDQVVVVEPAAIVAAEPDERTGLRRLYVVLTRAVSGLTVVHDEPLPEALREVGATA</sequence>
<dbReference type="Proteomes" id="UP001056455">
    <property type="component" value="Chromosome"/>
</dbReference>
<dbReference type="PANTHER" id="PTHR11070:SF45">
    <property type="entry name" value="DNA 3'-5' HELICASE"/>
    <property type="match status" value="1"/>
</dbReference>
<protein>
    <submittedName>
        <fullName evidence="2">AAA family ATPase</fullName>
    </submittedName>
</protein>
<name>A0ABY4YXF2_9MICO</name>